<dbReference type="PANTHER" id="PTHR14136:SF17">
    <property type="entry name" value="BTB_POZ DOMAIN-CONTAINING PROTEIN KCTD9"/>
    <property type="match status" value="1"/>
</dbReference>
<dbReference type="CDD" id="cd00229">
    <property type="entry name" value="SGNH_hydrolase"/>
    <property type="match status" value="1"/>
</dbReference>
<dbReference type="InterPro" id="IPR001646">
    <property type="entry name" value="5peptide_repeat"/>
</dbReference>
<reference evidence="1" key="1">
    <citation type="journal article" date="2014" name="Genome Biol. Evol.">
        <title>Pangenome evidence for extensive interdomain horizontal transfer affecting lineage core and shell genes in uncultured planktonic thaumarchaeota and euryarchaeota.</title>
        <authorList>
            <person name="Deschamps P."/>
            <person name="Zivanovic Y."/>
            <person name="Moreira D."/>
            <person name="Rodriguez-Valera F."/>
            <person name="Lopez-Garcia P."/>
        </authorList>
    </citation>
    <scope>NUCLEOTIDE SEQUENCE</scope>
</reference>
<dbReference type="SUPFAM" id="SSF141571">
    <property type="entry name" value="Pentapeptide repeat-like"/>
    <property type="match status" value="2"/>
</dbReference>
<dbReference type="Gene3D" id="2.160.20.80">
    <property type="entry name" value="E3 ubiquitin-protein ligase SopA"/>
    <property type="match status" value="3"/>
</dbReference>
<name>A0A075HDM2_9ARCH</name>
<dbReference type="SUPFAM" id="SSF52266">
    <property type="entry name" value="SGNH hydrolase"/>
    <property type="match status" value="1"/>
</dbReference>
<proteinExistence type="predicted"/>
<dbReference type="Pfam" id="PF00805">
    <property type="entry name" value="Pentapeptide"/>
    <property type="match status" value="5"/>
</dbReference>
<dbReference type="AlphaFoldDB" id="A0A075HDM2"/>
<evidence type="ECO:0000313" key="1">
    <source>
        <dbReference type="EMBL" id="AIF13984.1"/>
    </source>
</evidence>
<dbReference type="EMBL" id="KF900989">
    <property type="protein sequence ID" value="AIF13984.1"/>
    <property type="molecule type" value="Genomic_DNA"/>
</dbReference>
<protein>
    <submittedName>
        <fullName evidence="1">Putative low-complexity protein</fullName>
    </submittedName>
</protein>
<sequence length="763" mass="85088">MKYLLLSVLAISIVGVLMCPTASSQEVIVPNWIKNNAGWWASDQIPDSAFLKGIQYLIKEEIMIIHSTEMSASSQSEEVPTWIKNTAGWWAEDKISEVEFVNAISHLIKAGIINVQTQLTPQIEIEKLFEKKLVAIPNNEYSPYINSHGFRGPEIEKNKPDNTFRIFTMGGSTTFSTGVKDAFTWPSQLQEILDSLKTTKKIEVVNAGMPGASSYDNSKLIKTKLNSFEPDLIIMYEGVNDQACLMPEFENANTVSNTQYILEKCEVYILDEYPFHMAERYSKLCGFAQKNGFDVIISLQPSVGLDTKILTNQEIDSYFIRPQHPILIDDYEKLKEIILERTYGCNSVVDLSGIFDDYDQPIYTDYHHVGNLGNSIVAENISDLIIPILLEKNMLNEKPNDLHAIKTEKFVPGPDLKNSDFSVMDLENRNFFGADLSGSNFKGSTLTNADFRLANLENTNFANAKIDNIKLRQNNLKNADFTNVDFSQVNLMNVDLSNTVLKNSNLSNKNLTKTFLFKSDLSGADLSHSDLSFAFLKDTVLKDTNFTNADLYEADLSLALNNDLSGAVITGANITHSNLVGIDLSGKDLSGVNFYNSDLTGQDFTNNVNMFSVKFQQADLTNANFEGTDMFIDEVYVTVFENKAHLKILSDIEIINDVFGKNKQVFAFSIEFRGNDLVIEYTVFNSFTDANLENANFKNADLKFANFFQANLTNANLSGADLTNTFLGNADLSNANLDGAILDGAILDGANLKCINHQICLDE</sequence>
<accession>A0A075HDM2</accession>
<dbReference type="PANTHER" id="PTHR14136">
    <property type="entry name" value="BTB_POZ DOMAIN-CONTAINING PROTEIN KCTD9"/>
    <property type="match status" value="1"/>
</dbReference>
<dbReference type="InterPro" id="IPR051082">
    <property type="entry name" value="Pentapeptide-BTB/POZ_domain"/>
</dbReference>
<dbReference type="Gene3D" id="3.40.50.1110">
    <property type="entry name" value="SGNH hydrolase"/>
    <property type="match status" value="1"/>
</dbReference>
<dbReference type="InterPro" id="IPR036514">
    <property type="entry name" value="SGNH_hydro_sf"/>
</dbReference>
<organism evidence="1">
    <name type="scientific">uncultured marine thaumarchaeote KM3_65_D11</name>
    <dbReference type="NCBI Taxonomy" id="1456225"/>
    <lineage>
        <taxon>Archaea</taxon>
        <taxon>Nitrososphaerota</taxon>
        <taxon>environmental samples</taxon>
    </lineage>
</organism>